<dbReference type="Gene3D" id="2.40.128.200">
    <property type="match status" value="1"/>
</dbReference>
<feature type="chain" id="PRO_5025061055" description="C-type lysozyme inhibitor domain-containing protein" evidence="5">
    <location>
        <begin position="18"/>
        <end position="222"/>
    </location>
</feature>
<evidence type="ECO:0000259" key="6">
    <source>
        <dbReference type="Pfam" id="PF09864"/>
    </source>
</evidence>
<dbReference type="AlphaFoldDB" id="A0A5P9NNR5"/>
<evidence type="ECO:0000256" key="4">
    <source>
        <dbReference type="ARBA" id="ARBA00023288"/>
    </source>
</evidence>
<keyword evidence="3" id="KW-0564">Palmitate</keyword>
<accession>A0A5P9NNR5</accession>
<dbReference type="InterPro" id="IPR036328">
    <property type="entry name" value="MliC_sf"/>
</dbReference>
<evidence type="ECO:0000313" key="8">
    <source>
        <dbReference type="Proteomes" id="UP000326287"/>
    </source>
</evidence>
<evidence type="ECO:0000256" key="3">
    <source>
        <dbReference type="ARBA" id="ARBA00023139"/>
    </source>
</evidence>
<name>A0A5P9NNR5_9GAMM</name>
<evidence type="ECO:0000313" key="7">
    <source>
        <dbReference type="EMBL" id="QFU76548.1"/>
    </source>
</evidence>
<keyword evidence="1 5" id="KW-0732">Signal</keyword>
<dbReference type="KEGG" id="halc:EY643_13265"/>
<evidence type="ECO:0000256" key="1">
    <source>
        <dbReference type="ARBA" id="ARBA00022729"/>
    </source>
</evidence>
<dbReference type="Proteomes" id="UP000326287">
    <property type="component" value="Chromosome"/>
</dbReference>
<feature type="domain" description="C-type lysozyme inhibitor" evidence="6">
    <location>
        <begin position="54"/>
        <end position="99"/>
    </location>
</feature>
<gene>
    <name evidence="7" type="ORF">EY643_13265</name>
</gene>
<evidence type="ECO:0000256" key="5">
    <source>
        <dbReference type="SAM" id="SignalP"/>
    </source>
</evidence>
<dbReference type="OrthoDB" id="5348860at2"/>
<dbReference type="InterPro" id="IPR018660">
    <property type="entry name" value="MliC"/>
</dbReference>
<keyword evidence="4" id="KW-0449">Lipoprotein</keyword>
<dbReference type="SUPFAM" id="SSF141488">
    <property type="entry name" value="YdhA-like"/>
    <property type="match status" value="1"/>
</dbReference>
<keyword evidence="2" id="KW-0472">Membrane</keyword>
<dbReference type="EMBL" id="CP036422">
    <property type="protein sequence ID" value="QFU76548.1"/>
    <property type="molecule type" value="Genomic_DNA"/>
</dbReference>
<sequence>MRKLIVCLFLAMLAACAGQDKVEAPADFVPDSRPMGKTYVYECADIEFMTRVGPGEMALWLEDRYVVLSQVRAASGTKYQEGDILFWSKGQEAILEVDGLRYSDCEINHARAPWEDARRRGVNFRAVGNEPAWSLEIRDGQNILFRGDYGSTVLLFPDQVKSENGDVREYAAEASGHRLSVVIDNAFCRDTMADVEYPFSVTIELDGRRYRGCGRDLDYPWE</sequence>
<dbReference type="PROSITE" id="PS51257">
    <property type="entry name" value="PROKAR_LIPOPROTEIN"/>
    <property type="match status" value="1"/>
</dbReference>
<evidence type="ECO:0000256" key="2">
    <source>
        <dbReference type="ARBA" id="ARBA00023136"/>
    </source>
</evidence>
<protein>
    <recommendedName>
        <fullName evidence="6">C-type lysozyme inhibitor domain-containing protein</fullName>
    </recommendedName>
</protein>
<dbReference type="Pfam" id="PF09864">
    <property type="entry name" value="MliC"/>
    <property type="match status" value="1"/>
</dbReference>
<feature type="signal peptide" evidence="5">
    <location>
        <begin position="1"/>
        <end position="17"/>
    </location>
</feature>
<dbReference type="RefSeq" id="WP_153239690.1">
    <property type="nucleotide sequence ID" value="NZ_CP036422.1"/>
</dbReference>
<organism evidence="7 8">
    <name type="scientific">Halioglobus maricola</name>
    <dbReference type="NCBI Taxonomy" id="2601894"/>
    <lineage>
        <taxon>Bacteria</taxon>
        <taxon>Pseudomonadati</taxon>
        <taxon>Pseudomonadota</taxon>
        <taxon>Gammaproteobacteria</taxon>
        <taxon>Cellvibrionales</taxon>
        <taxon>Halieaceae</taxon>
        <taxon>Halioglobus</taxon>
    </lineage>
</organism>
<proteinExistence type="predicted"/>
<keyword evidence="8" id="KW-1185">Reference proteome</keyword>
<reference evidence="7 8" key="1">
    <citation type="submission" date="2019-02" db="EMBL/GenBank/DDBJ databases">
        <authorList>
            <person name="Li S.-H."/>
        </authorList>
    </citation>
    <scope>NUCLEOTIDE SEQUENCE [LARGE SCALE GENOMIC DNA]</scope>
    <source>
        <strain evidence="7 8">IMCC14385</strain>
    </source>
</reference>